<evidence type="ECO:0000313" key="1">
    <source>
        <dbReference type="Proteomes" id="UP000887576"/>
    </source>
</evidence>
<organism evidence="1 2">
    <name type="scientific">Panagrolaimus sp. JU765</name>
    <dbReference type="NCBI Taxonomy" id="591449"/>
    <lineage>
        <taxon>Eukaryota</taxon>
        <taxon>Metazoa</taxon>
        <taxon>Ecdysozoa</taxon>
        <taxon>Nematoda</taxon>
        <taxon>Chromadorea</taxon>
        <taxon>Rhabditida</taxon>
        <taxon>Tylenchina</taxon>
        <taxon>Panagrolaimomorpha</taxon>
        <taxon>Panagrolaimoidea</taxon>
        <taxon>Panagrolaimidae</taxon>
        <taxon>Panagrolaimus</taxon>
    </lineage>
</organism>
<name>A0AC34QY91_9BILA</name>
<proteinExistence type="predicted"/>
<dbReference type="Proteomes" id="UP000887576">
    <property type="component" value="Unplaced"/>
</dbReference>
<sequence length="269" mass="30600">MSEARLDCALDLMRRMPPKNCLSNLNDLCELCPDMMNELLNIVDQPLKVRKDKQNGREYILCDYNRDGDSYRSPWSNAYDPPLDDGVLPSEKIRSLEMELNSAFEAYRDLYYEGGISSAYMWDLDTGFAGVVCIKKDVGEGEIQKGCWEAMHVIEIHEKTSRSAHYKLTSTIMLWLETTDATGDAELCGSLTRQQEIDASLSDGSTHLMNMGKLIEELENKMRSMLNDVYFGKSRQILNELRTLETSAELKNREELAEDLKKVVPKSAS</sequence>
<protein>
    <submittedName>
        <fullName evidence="2">F-actin-capping protein subunit beta</fullName>
    </submittedName>
</protein>
<accession>A0AC34QY91</accession>
<dbReference type="WBParaSite" id="JU765_v2.g20372.t1">
    <property type="protein sequence ID" value="JU765_v2.g20372.t1"/>
    <property type="gene ID" value="JU765_v2.g20372"/>
</dbReference>
<reference evidence="2" key="1">
    <citation type="submission" date="2022-11" db="UniProtKB">
        <authorList>
            <consortium name="WormBaseParasite"/>
        </authorList>
    </citation>
    <scope>IDENTIFICATION</scope>
</reference>
<evidence type="ECO:0000313" key="2">
    <source>
        <dbReference type="WBParaSite" id="JU765_v2.g20372.t1"/>
    </source>
</evidence>